<evidence type="ECO:0000259" key="11">
    <source>
        <dbReference type="PROSITE" id="PS50110"/>
    </source>
</evidence>
<feature type="region of interest" description="Disordered" evidence="10">
    <location>
        <begin position="354"/>
        <end position="374"/>
    </location>
</feature>
<dbReference type="PROSITE" id="PS50110">
    <property type="entry name" value="RESPONSE_REGULATORY"/>
    <property type="match status" value="1"/>
</dbReference>
<feature type="region of interest" description="Disordered" evidence="10">
    <location>
        <begin position="496"/>
        <end position="528"/>
    </location>
</feature>
<comment type="similarity">
    <text evidence="2">Belongs to the ARR-like family.</text>
</comment>
<evidence type="ECO:0000256" key="5">
    <source>
        <dbReference type="ARBA" id="ARBA00023108"/>
    </source>
</evidence>
<feature type="region of interest" description="Disordered" evidence="10">
    <location>
        <begin position="16"/>
        <end position="37"/>
    </location>
</feature>
<keyword evidence="14" id="KW-1185">Reference proteome</keyword>
<evidence type="ECO:0000313" key="13">
    <source>
        <dbReference type="EMBL" id="KAF7816622.1"/>
    </source>
</evidence>
<dbReference type="PANTHER" id="PTHR43874:SF95">
    <property type="entry name" value="TWO-COMPONENT RESPONSE REGULATOR-LIKE APRR5"/>
    <property type="match status" value="1"/>
</dbReference>
<evidence type="ECO:0000256" key="10">
    <source>
        <dbReference type="SAM" id="MobiDB-lite"/>
    </source>
</evidence>
<evidence type="ECO:0000313" key="14">
    <source>
        <dbReference type="Proteomes" id="UP000634136"/>
    </source>
</evidence>
<keyword evidence="3" id="KW-0902">Two-component regulatory system</keyword>
<keyword evidence="6" id="KW-0804">Transcription</keyword>
<dbReference type="PROSITE" id="PS51017">
    <property type="entry name" value="CCT"/>
    <property type="match status" value="1"/>
</dbReference>
<proteinExistence type="inferred from homology"/>
<dbReference type="GO" id="GO:0048511">
    <property type="term" value="P:rhythmic process"/>
    <property type="evidence" value="ECO:0007669"/>
    <property type="project" value="UniProtKB-KW"/>
</dbReference>
<keyword evidence="4" id="KW-0805">Transcription regulation</keyword>
<reference evidence="13" key="1">
    <citation type="submission" date="2020-09" db="EMBL/GenBank/DDBJ databases">
        <title>Genome-Enabled Discovery of Anthraquinone Biosynthesis in Senna tora.</title>
        <authorList>
            <person name="Kang S.-H."/>
            <person name="Pandey R.P."/>
            <person name="Lee C.-M."/>
            <person name="Sim J.-S."/>
            <person name="Jeong J.-T."/>
            <person name="Choi B.-S."/>
            <person name="Jung M."/>
            <person name="Ginzburg D."/>
            <person name="Zhao K."/>
            <person name="Won S.Y."/>
            <person name="Oh T.-J."/>
            <person name="Yu Y."/>
            <person name="Kim N.-H."/>
            <person name="Lee O.R."/>
            <person name="Lee T.-H."/>
            <person name="Bashyal P."/>
            <person name="Kim T.-S."/>
            <person name="Lee W.-H."/>
            <person name="Kawkins C."/>
            <person name="Kim C.-K."/>
            <person name="Kim J.S."/>
            <person name="Ahn B.O."/>
            <person name="Rhee S.Y."/>
            <person name="Sohng J.K."/>
        </authorList>
    </citation>
    <scope>NUCLEOTIDE SEQUENCE</scope>
    <source>
        <tissue evidence="13">Leaf</tissue>
    </source>
</reference>
<dbReference type="CDD" id="cd17582">
    <property type="entry name" value="psREC_PRR"/>
    <property type="match status" value="1"/>
</dbReference>
<dbReference type="InterPro" id="IPR045279">
    <property type="entry name" value="ARR-like"/>
</dbReference>
<evidence type="ECO:0000256" key="7">
    <source>
        <dbReference type="ARBA" id="ARBA00023242"/>
    </source>
</evidence>
<feature type="domain" description="Response regulatory" evidence="11">
    <location>
        <begin position="54"/>
        <end position="172"/>
    </location>
</feature>
<organism evidence="13 14">
    <name type="scientific">Senna tora</name>
    <dbReference type="NCBI Taxonomy" id="362788"/>
    <lineage>
        <taxon>Eukaryota</taxon>
        <taxon>Viridiplantae</taxon>
        <taxon>Streptophyta</taxon>
        <taxon>Embryophyta</taxon>
        <taxon>Tracheophyta</taxon>
        <taxon>Spermatophyta</taxon>
        <taxon>Magnoliopsida</taxon>
        <taxon>eudicotyledons</taxon>
        <taxon>Gunneridae</taxon>
        <taxon>Pentapetalae</taxon>
        <taxon>rosids</taxon>
        <taxon>fabids</taxon>
        <taxon>Fabales</taxon>
        <taxon>Fabaceae</taxon>
        <taxon>Caesalpinioideae</taxon>
        <taxon>Cassia clade</taxon>
        <taxon>Senna</taxon>
    </lineage>
</organism>
<feature type="compositionally biased region" description="Basic and acidic residues" evidence="10">
    <location>
        <begin position="357"/>
        <end position="367"/>
    </location>
</feature>
<feature type="region of interest" description="Disordered" evidence="10">
    <location>
        <begin position="713"/>
        <end position="747"/>
    </location>
</feature>
<evidence type="ECO:0000256" key="2">
    <source>
        <dbReference type="ARBA" id="ARBA00010330"/>
    </source>
</evidence>
<keyword evidence="5" id="KW-0090">Biological rhythms</keyword>
<protein>
    <submittedName>
        <fullName evidence="13">Two-component response regulator-like APRR5 isoform X1</fullName>
    </submittedName>
</protein>
<name>A0A834WBR2_9FABA</name>
<evidence type="ECO:0000256" key="1">
    <source>
        <dbReference type="ARBA" id="ARBA00004123"/>
    </source>
</evidence>
<feature type="domain" description="CCT" evidence="12">
    <location>
        <begin position="688"/>
        <end position="730"/>
    </location>
</feature>
<evidence type="ECO:0000256" key="3">
    <source>
        <dbReference type="ARBA" id="ARBA00023012"/>
    </source>
</evidence>
<dbReference type="OrthoDB" id="60033at2759"/>
<evidence type="ECO:0000259" key="12">
    <source>
        <dbReference type="PROSITE" id="PS51017"/>
    </source>
</evidence>
<sequence length="747" mass="83168">MGDVVVSAADKALEVEAKEKDKEKTEEESGTESKGGEMNGLMRWEKFLPRMILRVLLVEADDSTRQIISALLRKCSYRVAAVPDGLKAWEILKGRPHNIDLILTEVDLPSISGYALLTLIMEHEICKNIPVIMMSSQDSISTVYKCMLKGAADYLVKPIRKNELRNLWQHVWRRQSSTIGVNGPLDESVAQQKVEATAENNAASPSSGDAACIQKNKELIEKGSDAQLIAYWKRESFPEAAVISFRDDRVSCIDSCVLITLQLGIVWVGYIRFHIETAYCCLLQSSCTKPDLEAESAPVGNVQESAHKKCGDSYPSEKEMQEVETHIHLGQISIMHDNHAGGLTVGICKNGETSTTLRKDGDPEHRRSASISGEAHNNHYVQISSSKEAIDLIGAFRTHPNCSLKNSSVNCTGMFDFSPQLDLSLRRSHPSNSENEVTEERHTLMHSDASAFKRYTTKQLQAPPTAFINFGDLQREQRSNCDKNIANVATVYNSDSSTPTMQRSFMSPTTAQSKESELATSHSQQGHSLPIPVKGIRFNDLCKAYGSVLPPMFSTQSGPPSIPRSSAVHLEPTFQANAYYHANIKENSSEQLFEPRGQNGNNPPNHVVYLQDHKLEQVEDRGHISPATDQSGSSSFCNENLSRMNSIGYGSNCGSNSNVDQAPIVRTASEVRNEDLTNNASSHRSIQREAALNKFRLKRKERCYEKKVRYESRKKLAEQRPRVKGQFVRQVHPDLQAQGNDGREYDL</sequence>
<dbReference type="EMBL" id="JAAIUW010000009">
    <property type="protein sequence ID" value="KAF7816622.1"/>
    <property type="molecule type" value="Genomic_DNA"/>
</dbReference>
<evidence type="ECO:0000256" key="9">
    <source>
        <dbReference type="PROSITE-ProRule" id="PRU00357"/>
    </source>
</evidence>
<accession>A0A834WBR2</accession>
<evidence type="ECO:0000256" key="6">
    <source>
        <dbReference type="ARBA" id="ARBA00023163"/>
    </source>
</evidence>
<dbReference type="GO" id="GO:0005634">
    <property type="term" value="C:nucleus"/>
    <property type="evidence" value="ECO:0007669"/>
    <property type="project" value="UniProtKB-SubCell"/>
</dbReference>
<comment type="caution">
    <text evidence="13">The sequence shown here is derived from an EMBL/GenBank/DDBJ whole genome shotgun (WGS) entry which is preliminary data.</text>
</comment>
<dbReference type="AlphaFoldDB" id="A0A834WBR2"/>
<dbReference type="InterPro" id="IPR011006">
    <property type="entry name" value="CheY-like_superfamily"/>
</dbReference>
<evidence type="ECO:0000256" key="4">
    <source>
        <dbReference type="ARBA" id="ARBA00023015"/>
    </source>
</evidence>
<feature type="compositionally biased region" description="Basic and acidic residues" evidence="10">
    <location>
        <begin position="16"/>
        <end position="27"/>
    </location>
</feature>
<comment type="caution">
    <text evidence="8">Lacks conserved residue(s) required for the propagation of feature annotation.</text>
</comment>
<evidence type="ECO:0000256" key="8">
    <source>
        <dbReference type="PROSITE-ProRule" id="PRU00169"/>
    </source>
</evidence>
<dbReference type="InterPro" id="IPR001789">
    <property type="entry name" value="Sig_transdc_resp-reg_receiver"/>
</dbReference>
<comment type="subcellular location">
    <subcellularLocation>
        <location evidence="1 9">Nucleus</location>
    </subcellularLocation>
</comment>
<dbReference type="InterPro" id="IPR010402">
    <property type="entry name" value="CCT_domain"/>
</dbReference>
<gene>
    <name evidence="13" type="ORF">G2W53_030591</name>
</gene>
<dbReference type="Pfam" id="PF06203">
    <property type="entry name" value="CCT"/>
    <property type="match status" value="1"/>
</dbReference>
<dbReference type="GO" id="GO:0000160">
    <property type="term" value="P:phosphorelay signal transduction system"/>
    <property type="evidence" value="ECO:0007669"/>
    <property type="project" value="UniProtKB-KW"/>
</dbReference>
<feature type="compositionally biased region" description="Polar residues" evidence="10">
    <location>
        <begin position="496"/>
        <end position="527"/>
    </location>
</feature>
<dbReference type="PANTHER" id="PTHR43874">
    <property type="entry name" value="TWO-COMPONENT RESPONSE REGULATOR"/>
    <property type="match status" value="1"/>
</dbReference>
<dbReference type="Proteomes" id="UP000634136">
    <property type="component" value="Unassembled WGS sequence"/>
</dbReference>
<dbReference type="GO" id="GO:0009736">
    <property type="term" value="P:cytokinin-activated signaling pathway"/>
    <property type="evidence" value="ECO:0007669"/>
    <property type="project" value="InterPro"/>
</dbReference>
<keyword evidence="7 9" id="KW-0539">Nucleus</keyword>
<dbReference type="SUPFAM" id="SSF52172">
    <property type="entry name" value="CheY-like"/>
    <property type="match status" value="1"/>
</dbReference>
<dbReference type="Pfam" id="PF00072">
    <property type="entry name" value="Response_reg"/>
    <property type="match status" value="1"/>
</dbReference>
<dbReference type="Gene3D" id="3.40.50.2300">
    <property type="match status" value="1"/>
</dbReference>
<dbReference type="SMART" id="SM00448">
    <property type="entry name" value="REC"/>
    <property type="match status" value="1"/>
</dbReference>